<organism evidence="11 12">
    <name type="scientific">Dyadobacter luticola</name>
    <dbReference type="NCBI Taxonomy" id="1979387"/>
    <lineage>
        <taxon>Bacteria</taxon>
        <taxon>Pseudomonadati</taxon>
        <taxon>Bacteroidota</taxon>
        <taxon>Cytophagia</taxon>
        <taxon>Cytophagales</taxon>
        <taxon>Spirosomataceae</taxon>
        <taxon>Dyadobacter</taxon>
    </lineage>
</organism>
<evidence type="ECO:0000256" key="3">
    <source>
        <dbReference type="ARBA" id="ARBA00022490"/>
    </source>
</evidence>
<dbReference type="GO" id="GO:0008360">
    <property type="term" value="P:regulation of cell shape"/>
    <property type="evidence" value="ECO:0007669"/>
    <property type="project" value="UniProtKB-KW"/>
</dbReference>
<dbReference type="SUPFAM" id="SSF53623">
    <property type="entry name" value="MurD-like peptide ligases, catalytic domain"/>
    <property type="match status" value="1"/>
</dbReference>
<keyword evidence="5 7" id="KW-0547">Nucleotide-binding</keyword>
<dbReference type="InterPro" id="IPR005762">
    <property type="entry name" value="MurD"/>
</dbReference>
<dbReference type="GO" id="GO:0051301">
    <property type="term" value="P:cell division"/>
    <property type="evidence" value="ECO:0007669"/>
    <property type="project" value="UniProtKB-KW"/>
</dbReference>
<dbReference type="GO" id="GO:0071555">
    <property type="term" value="P:cell wall organization"/>
    <property type="evidence" value="ECO:0007669"/>
    <property type="project" value="UniProtKB-KW"/>
</dbReference>
<comment type="caution">
    <text evidence="11">The sequence shown here is derived from an EMBL/GenBank/DDBJ whole genome shotgun (WGS) entry which is preliminary data.</text>
</comment>
<dbReference type="Pfam" id="PF21799">
    <property type="entry name" value="MurD-like_N"/>
    <property type="match status" value="1"/>
</dbReference>
<dbReference type="OrthoDB" id="9809796at2"/>
<dbReference type="SUPFAM" id="SSF53244">
    <property type="entry name" value="MurD-like peptide ligases, peptide-binding domain"/>
    <property type="match status" value="1"/>
</dbReference>
<dbReference type="InterPro" id="IPR013221">
    <property type="entry name" value="Mur_ligase_cen"/>
</dbReference>
<evidence type="ECO:0000256" key="6">
    <source>
        <dbReference type="ARBA" id="ARBA00022840"/>
    </source>
</evidence>
<comment type="function">
    <text evidence="7 8">Cell wall formation. Catalyzes the addition of glutamate to the nucleotide precursor UDP-N-acetylmuramoyl-L-alanine (UMA).</text>
</comment>
<evidence type="ECO:0000313" key="11">
    <source>
        <dbReference type="EMBL" id="TLU98085.1"/>
    </source>
</evidence>
<protein>
    <recommendedName>
        <fullName evidence="7 8">UDP-N-acetylmuramoylalanine--D-glutamate ligase</fullName>
        <ecNumber evidence="7 8">6.3.2.9</ecNumber>
    </recommendedName>
    <alternativeName>
        <fullName evidence="7">D-glutamic acid-adding enzyme</fullName>
    </alternativeName>
    <alternativeName>
        <fullName evidence="7">UDP-N-acetylmuramoyl-L-alanyl-D-glutamate synthetase</fullName>
    </alternativeName>
</protein>
<accession>A0A5R9KP74</accession>
<evidence type="ECO:0000256" key="4">
    <source>
        <dbReference type="ARBA" id="ARBA00022598"/>
    </source>
</evidence>
<comment type="pathway">
    <text evidence="2 7 8">Cell wall biogenesis; peptidoglycan biosynthesis.</text>
</comment>
<keyword evidence="7 8" id="KW-0132">Cell division</keyword>
<feature type="binding site" evidence="7">
    <location>
        <begin position="146"/>
        <end position="152"/>
    </location>
    <ligand>
        <name>ATP</name>
        <dbReference type="ChEBI" id="CHEBI:30616"/>
    </ligand>
</feature>
<keyword evidence="3 7" id="KW-0963">Cytoplasm</keyword>
<dbReference type="InterPro" id="IPR036565">
    <property type="entry name" value="Mur-like_cat_sf"/>
</dbReference>
<evidence type="ECO:0000256" key="8">
    <source>
        <dbReference type="RuleBase" id="RU003664"/>
    </source>
</evidence>
<dbReference type="GO" id="GO:0009252">
    <property type="term" value="P:peptidoglycan biosynthetic process"/>
    <property type="evidence" value="ECO:0007669"/>
    <property type="project" value="UniProtKB-UniRule"/>
</dbReference>
<evidence type="ECO:0000259" key="10">
    <source>
        <dbReference type="Pfam" id="PF08245"/>
    </source>
</evidence>
<evidence type="ECO:0000256" key="7">
    <source>
        <dbReference type="HAMAP-Rule" id="MF_00639"/>
    </source>
</evidence>
<keyword evidence="7 8" id="KW-0573">Peptidoglycan synthesis</keyword>
<dbReference type="Gene3D" id="3.40.1190.10">
    <property type="entry name" value="Mur-like, catalytic domain"/>
    <property type="match status" value="1"/>
</dbReference>
<evidence type="ECO:0000256" key="1">
    <source>
        <dbReference type="ARBA" id="ARBA00004496"/>
    </source>
</evidence>
<dbReference type="GO" id="GO:0005524">
    <property type="term" value="F:ATP binding"/>
    <property type="evidence" value="ECO:0007669"/>
    <property type="project" value="UniProtKB-UniRule"/>
</dbReference>
<feature type="domain" description="Mur ligase central" evidence="10">
    <location>
        <begin position="144"/>
        <end position="323"/>
    </location>
</feature>
<proteinExistence type="inferred from homology"/>
<reference evidence="11 12" key="1">
    <citation type="submission" date="2019-05" db="EMBL/GenBank/DDBJ databases">
        <authorList>
            <person name="Qu J.-H."/>
        </authorList>
    </citation>
    <scope>NUCLEOTIDE SEQUENCE [LARGE SCALE GENOMIC DNA]</scope>
    <source>
        <strain evidence="11 12">T17</strain>
    </source>
</reference>
<comment type="subcellular location">
    <subcellularLocation>
        <location evidence="1 7 8">Cytoplasm</location>
    </subcellularLocation>
</comment>
<dbReference type="GO" id="GO:0008764">
    <property type="term" value="F:UDP-N-acetylmuramoylalanine-D-glutamate ligase activity"/>
    <property type="evidence" value="ECO:0007669"/>
    <property type="project" value="UniProtKB-UniRule"/>
</dbReference>
<name>A0A5R9KP74_9BACT</name>
<dbReference type="PANTHER" id="PTHR43692:SF1">
    <property type="entry name" value="UDP-N-ACETYLMURAMOYLALANINE--D-GLUTAMATE LIGASE"/>
    <property type="match status" value="1"/>
</dbReference>
<comment type="similarity">
    <text evidence="7">Belongs to the MurCDEF family.</text>
</comment>
<evidence type="ECO:0000256" key="2">
    <source>
        <dbReference type="ARBA" id="ARBA00004752"/>
    </source>
</evidence>
<keyword evidence="12" id="KW-1185">Reference proteome</keyword>
<keyword evidence="6 7" id="KW-0067">ATP-binding</keyword>
<dbReference type="Proteomes" id="UP000306402">
    <property type="component" value="Unassembled WGS sequence"/>
</dbReference>
<keyword evidence="7 8" id="KW-0961">Cell wall biogenesis/degradation</keyword>
<dbReference type="Gene3D" id="3.90.190.20">
    <property type="entry name" value="Mur ligase, C-terminal domain"/>
    <property type="match status" value="1"/>
</dbReference>
<comment type="catalytic activity">
    <reaction evidence="7 8">
        <text>UDP-N-acetyl-alpha-D-muramoyl-L-alanine + D-glutamate + ATP = UDP-N-acetyl-alpha-D-muramoyl-L-alanyl-D-glutamate + ADP + phosphate + H(+)</text>
        <dbReference type="Rhea" id="RHEA:16429"/>
        <dbReference type="ChEBI" id="CHEBI:15378"/>
        <dbReference type="ChEBI" id="CHEBI:29986"/>
        <dbReference type="ChEBI" id="CHEBI:30616"/>
        <dbReference type="ChEBI" id="CHEBI:43474"/>
        <dbReference type="ChEBI" id="CHEBI:83898"/>
        <dbReference type="ChEBI" id="CHEBI:83900"/>
        <dbReference type="ChEBI" id="CHEBI:456216"/>
        <dbReference type="EC" id="6.3.2.9"/>
    </reaction>
</comment>
<gene>
    <name evidence="7 11" type="primary">murD</name>
    <name evidence="11" type="ORF">FEN17_25200</name>
</gene>
<dbReference type="InterPro" id="IPR036615">
    <property type="entry name" value="Mur_ligase_C_dom_sf"/>
</dbReference>
<evidence type="ECO:0000259" key="9">
    <source>
        <dbReference type="Pfam" id="PF02875"/>
    </source>
</evidence>
<dbReference type="Pfam" id="PF02875">
    <property type="entry name" value="Mur_ligase_C"/>
    <property type="match status" value="1"/>
</dbReference>
<feature type="domain" description="Mur ligase C-terminal" evidence="9">
    <location>
        <begin position="345"/>
        <end position="458"/>
    </location>
</feature>
<dbReference type="InterPro" id="IPR004101">
    <property type="entry name" value="Mur_ligase_C"/>
</dbReference>
<sequence>MPPFLLRLIKSEVRKIFFKRFTFVVCVGCSTFNSEFVQKKVVILGGGESGAGAAILAQSKGFSVFLSDKGQIHQKYIDVLVAENIPYEQGQHTEDSILDADLVVKSPGIPDTVPLIVKLREKGVEVISEIEFASRYTQAKLIAITGSNGKTTTTLLTYHILKTAGLNVGLAGNIGDSFALQVAENRFDYYVLEISSFQLDNIVSFHPNISVILNITPDHLDRYGYDFQNYIDSKFNIIRNQTSEDHLIYFEESEVIQMELAKRKPAVSLSGISLEITLQQGAYLSNGVLTADIQDRFFEIPFDELPIKGPHNAINALAAISVAKLLDIENDKIVAGLKSFTNAPHRLEEVEVIGGVTYINDSKATNVDSVFYALGSFDKPVILIAGGVDKGNDYSQIEELVRNKVKGLVVLSKDADKLQSYFSSIVPQIYITQDVQDAVNKGKEWGLVGDIVLLSPACASFDLFKNYEDRGEKFKAAVRNLVNP</sequence>
<dbReference type="UniPathway" id="UPA00219"/>
<dbReference type="Pfam" id="PF08245">
    <property type="entry name" value="Mur_ligase_M"/>
    <property type="match status" value="1"/>
</dbReference>
<dbReference type="NCBIfam" id="TIGR01087">
    <property type="entry name" value="murD"/>
    <property type="match status" value="1"/>
</dbReference>
<dbReference type="Gene3D" id="3.40.50.720">
    <property type="entry name" value="NAD(P)-binding Rossmann-like Domain"/>
    <property type="match status" value="1"/>
</dbReference>
<keyword evidence="7 8" id="KW-0131">Cell cycle</keyword>
<evidence type="ECO:0000313" key="12">
    <source>
        <dbReference type="Proteomes" id="UP000306402"/>
    </source>
</evidence>
<dbReference type="SUPFAM" id="SSF51984">
    <property type="entry name" value="MurCD N-terminal domain"/>
    <property type="match status" value="1"/>
</dbReference>
<dbReference type="AlphaFoldDB" id="A0A5R9KP74"/>
<dbReference type="PANTHER" id="PTHR43692">
    <property type="entry name" value="UDP-N-ACETYLMURAMOYLALANINE--D-GLUTAMATE LIGASE"/>
    <property type="match status" value="1"/>
</dbReference>
<dbReference type="EC" id="6.3.2.9" evidence="7 8"/>
<dbReference type="HAMAP" id="MF_00639">
    <property type="entry name" value="MurD"/>
    <property type="match status" value="1"/>
</dbReference>
<dbReference type="EMBL" id="VCEJ01000008">
    <property type="protein sequence ID" value="TLU98085.1"/>
    <property type="molecule type" value="Genomic_DNA"/>
</dbReference>
<keyword evidence="4 7" id="KW-0436">Ligase</keyword>
<dbReference type="GO" id="GO:0005737">
    <property type="term" value="C:cytoplasm"/>
    <property type="evidence" value="ECO:0007669"/>
    <property type="project" value="UniProtKB-SubCell"/>
</dbReference>
<evidence type="ECO:0000256" key="5">
    <source>
        <dbReference type="ARBA" id="ARBA00022741"/>
    </source>
</evidence>
<keyword evidence="7 8" id="KW-0133">Cell shape</keyword>